<evidence type="ECO:0000313" key="1">
    <source>
        <dbReference type="EMBL" id="OOH96678.1"/>
    </source>
</evidence>
<comment type="caution">
    <text evidence="1">The sequence shown here is derived from an EMBL/GenBank/DDBJ whole genome shotgun (WGS) entry which is preliminary data.</text>
</comment>
<dbReference type="Proteomes" id="UP000188947">
    <property type="component" value="Unassembled WGS sequence"/>
</dbReference>
<dbReference type="EMBL" id="MPOG01000007">
    <property type="protein sequence ID" value="OOH96678.1"/>
    <property type="molecule type" value="Genomic_DNA"/>
</dbReference>
<reference evidence="1 2" key="1">
    <citation type="submission" date="2016-11" db="EMBL/GenBank/DDBJ databases">
        <title>Genome sequence and comparative genomic analysis of clinical strain Elizabethkingia meningoseptica 61421 PRCM.</title>
        <authorList>
            <person name="Wang M."/>
            <person name="Hu S."/>
            <person name="Cao L."/>
            <person name="Jiang T."/>
            <person name="Zhou Y."/>
            <person name="Ming D."/>
        </authorList>
    </citation>
    <scope>NUCLEOTIDE SEQUENCE [LARGE SCALE GENOMIC DNA]</scope>
    <source>
        <strain evidence="1 2">61421 PRCM</strain>
    </source>
</reference>
<evidence type="ECO:0008006" key="3">
    <source>
        <dbReference type="Google" id="ProtNLM"/>
    </source>
</evidence>
<dbReference type="InterPro" id="IPR025049">
    <property type="entry name" value="Mfa-like_1"/>
</dbReference>
<dbReference type="RefSeq" id="WP_069214419.1">
    <property type="nucleotide sequence ID" value="NZ_JACLFS010000002.1"/>
</dbReference>
<keyword evidence="2" id="KW-1185">Reference proteome</keyword>
<dbReference type="AlphaFoldDB" id="A0A1V3U216"/>
<organism evidence="1 2">
    <name type="scientific">Elizabethkingia meningoseptica</name>
    <name type="common">Chryseobacterium meningosepticum</name>
    <dbReference type="NCBI Taxonomy" id="238"/>
    <lineage>
        <taxon>Bacteria</taxon>
        <taxon>Pseudomonadati</taxon>
        <taxon>Bacteroidota</taxon>
        <taxon>Flavobacteriia</taxon>
        <taxon>Flavobacteriales</taxon>
        <taxon>Weeksellaceae</taxon>
        <taxon>Elizabethkingia</taxon>
    </lineage>
</organism>
<evidence type="ECO:0000313" key="2">
    <source>
        <dbReference type="Proteomes" id="UP000188947"/>
    </source>
</evidence>
<name>A0A1V3U216_ELIME</name>
<proteinExistence type="predicted"/>
<dbReference type="PROSITE" id="PS51257">
    <property type="entry name" value="PROKAR_LIPOPROTEIN"/>
    <property type="match status" value="1"/>
</dbReference>
<dbReference type="Pfam" id="PF13149">
    <property type="entry name" value="Mfa_like_1"/>
    <property type="match status" value="1"/>
</dbReference>
<gene>
    <name evidence="1" type="ORF">BMF97_05240</name>
</gene>
<dbReference type="OrthoDB" id="1451863at2"/>
<protein>
    <recommendedName>
        <fullName evidence="3">Fibrobacter succinogenes major paralogous domain-containing protein</fullName>
    </recommendedName>
</protein>
<sequence>MIIPIPKVRRLQTINLLFVLFVFLFSCRNNGAYENGKAMVKVNLRDVENALIDGKIQKIIIPYDKKYSIIATLVPELPAKSRNILNREITELKPGTVYKVIAYDNDGNYVDQKNYKYGQEASATGFYLNAGESYTFVSYSVGDTSELQDVKPVKLNEVSLNINGKANFMHFMRIMKLNAGENNLDIVLKHKFSQITTKINAEEVGAVTAVTANIGPHHFDADIKLSDITIAYSESTGVSDISFPLLGENHVESLPTMVCSPATQTGILTIPSITIAGTTKTNIVVNDLKITPGVRYSLSLNITEEDKDGVDIGGEFVWAPGNLVYNDGIYEFTKDQSGFGDLWEANALLPKRIGGEGSIGQDDYDPAKDPCRLVATQEGKWRMPRRVELEKYTGTQEAPGVMFHLDYNIPPYPYRANYKGVEGIFIGTNKQPSTGDLNKFLFFPLAGGQSVEIDPNEGSYWTLTSTALDNNYRFNFNRGGISFYNGQYFTYGASIRCIKTK</sequence>
<accession>A0A1V3U216</accession>